<dbReference type="EMBL" id="CAJVPS010001668">
    <property type="protein sequence ID" value="CAG8546555.1"/>
    <property type="molecule type" value="Genomic_DNA"/>
</dbReference>
<dbReference type="AlphaFoldDB" id="A0A9N9B093"/>
<keyword evidence="5 7" id="KW-0012">Acyltransferase</keyword>
<dbReference type="PANTHER" id="PTHR11735:SF6">
    <property type="entry name" value="TRNA N6-ADENOSINE THREONYLCARBAMOYLTRANSFERASE, MITOCHONDRIAL"/>
    <property type="match status" value="1"/>
</dbReference>
<dbReference type="OrthoDB" id="10259622at2759"/>
<comment type="subcellular location">
    <subcellularLocation>
        <location evidence="7">Mitochondrion</location>
    </subcellularLocation>
</comment>
<keyword evidence="4 7" id="KW-0479">Metal-binding</keyword>
<comment type="cofactor">
    <cofactor evidence="7">
        <name>a divalent metal cation</name>
        <dbReference type="ChEBI" id="CHEBI:60240"/>
    </cofactor>
    <text evidence="7">Binds 1 divalent metal cation per subunit.</text>
</comment>
<evidence type="ECO:0000256" key="4">
    <source>
        <dbReference type="ARBA" id="ARBA00022723"/>
    </source>
</evidence>
<gene>
    <name evidence="9" type="ORF">ALEPTO_LOCUS5667</name>
</gene>
<dbReference type="InterPro" id="IPR043129">
    <property type="entry name" value="ATPase_NBD"/>
</dbReference>
<dbReference type="Pfam" id="PF00814">
    <property type="entry name" value="TsaD"/>
    <property type="match status" value="1"/>
</dbReference>
<keyword evidence="3 7" id="KW-0819">tRNA processing</keyword>
<accession>A0A9N9B093</accession>
<dbReference type="Gene3D" id="3.30.420.40">
    <property type="match status" value="2"/>
</dbReference>
<sequence length="410" mass="44996">MISYSKKRAIRLISPHVENLIRKHTKFKFNLSTIRSESKNDVELFTALGIETSCDDTAVGIIRSDRNILGEAIKLQQEIHEPKGGVVPTLAMVYHQTFLPQVVKSALDNARLDVVRDIDVIAVTRGPGLAPCLSVGLNAAKTLAIVLGKPLIGVHHMEAHALTARLTNPELKFPFLVLLISGGHTLILLAHGINKYTQLATTLDDAIGEAFDKTARLLGLPWLKGRNGGPGAALEKFAAAGDPNRYQIPIPMTKEKRTKENPNMSFSGLKTSINILLEKENLDLRDFQVKRDVAAAFQATAIRHLSDKLNLAFDWCKERDLALNGLVASGGAASNKAIRTSLEKLAHDKYNIELICPPPHLCTDNGLMIAWAGIERYRVGLIDDYTINHIPKWPIEELGTISTASSSTKY</sequence>
<keyword evidence="2 7" id="KW-0808">Transferase</keyword>
<dbReference type="PROSITE" id="PS01016">
    <property type="entry name" value="GLYCOPROTEASE"/>
    <property type="match status" value="1"/>
</dbReference>
<dbReference type="HAMAP" id="MF_01445">
    <property type="entry name" value="TsaD"/>
    <property type="match status" value="1"/>
</dbReference>
<dbReference type="GO" id="GO:0061711">
    <property type="term" value="F:tRNA N(6)-L-threonylcarbamoyladenine synthase activity"/>
    <property type="evidence" value="ECO:0007669"/>
    <property type="project" value="UniProtKB-EC"/>
</dbReference>
<reference evidence="9" key="1">
    <citation type="submission" date="2021-06" db="EMBL/GenBank/DDBJ databases">
        <authorList>
            <person name="Kallberg Y."/>
            <person name="Tangrot J."/>
            <person name="Rosling A."/>
        </authorList>
    </citation>
    <scope>NUCLEOTIDE SEQUENCE</scope>
    <source>
        <strain evidence="9">FL130A</strain>
    </source>
</reference>
<dbReference type="FunFam" id="3.30.420.40:FF:000012">
    <property type="entry name" value="tRNA N6-adenosine threonylcarbamoyltransferase"/>
    <property type="match status" value="1"/>
</dbReference>
<dbReference type="InterPro" id="IPR017861">
    <property type="entry name" value="KAE1/TsaD"/>
</dbReference>
<dbReference type="PANTHER" id="PTHR11735">
    <property type="entry name" value="TRNA N6-ADENOSINE THREONYLCARBAMOYLTRANSFERASE"/>
    <property type="match status" value="1"/>
</dbReference>
<evidence type="ECO:0000256" key="2">
    <source>
        <dbReference type="ARBA" id="ARBA00022679"/>
    </source>
</evidence>
<evidence type="ECO:0000256" key="6">
    <source>
        <dbReference type="ARBA" id="ARBA00048117"/>
    </source>
</evidence>
<keyword evidence="7" id="KW-0496">Mitochondrion</keyword>
<dbReference type="InterPro" id="IPR022450">
    <property type="entry name" value="TsaD"/>
</dbReference>
<name>A0A9N9B093_9GLOM</name>
<evidence type="ECO:0000256" key="7">
    <source>
        <dbReference type="HAMAP-Rule" id="MF_03179"/>
    </source>
</evidence>
<comment type="subunit">
    <text evidence="7">Homodimer.</text>
</comment>
<dbReference type="GO" id="GO:0046872">
    <property type="term" value="F:metal ion binding"/>
    <property type="evidence" value="ECO:0007669"/>
    <property type="project" value="UniProtKB-KW"/>
</dbReference>
<dbReference type="SUPFAM" id="SSF53067">
    <property type="entry name" value="Actin-like ATPase domain"/>
    <property type="match status" value="1"/>
</dbReference>
<proteinExistence type="inferred from homology"/>
<dbReference type="GO" id="GO:0072670">
    <property type="term" value="P:mitochondrial tRNA threonylcarbamoyladenosine modification"/>
    <property type="evidence" value="ECO:0007669"/>
    <property type="project" value="TreeGrafter"/>
</dbReference>
<organism evidence="9 10">
    <name type="scientific">Ambispora leptoticha</name>
    <dbReference type="NCBI Taxonomy" id="144679"/>
    <lineage>
        <taxon>Eukaryota</taxon>
        <taxon>Fungi</taxon>
        <taxon>Fungi incertae sedis</taxon>
        <taxon>Mucoromycota</taxon>
        <taxon>Glomeromycotina</taxon>
        <taxon>Glomeromycetes</taxon>
        <taxon>Archaeosporales</taxon>
        <taxon>Ambisporaceae</taxon>
        <taxon>Ambispora</taxon>
    </lineage>
</organism>
<comment type="function">
    <text evidence="7">Required for the formation of a threonylcarbamoyl group on adenosine at position 37 (t(6)A37) in mitochondrial tRNAs that read codons beginning with adenine. Probably involved in the transfer of the threonylcarbamoyl moiety of threonylcarbamoyl-AMP (TC-AMP) to the N6 group of A37. Involved in mitochondrial genome maintenance.</text>
</comment>
<dbReference type="PRINTS" id="PR00789">
    <property type="entry name" value="OSIALOPTASE"/>
</dbReference>
<evidence type="ECO:0000313" key="9">
    <source>
        <dbReference type="EMBL" id="CAG8546555.1"/>
    </source>
</evidence>
<dbReference type="NCBIfam" id="TIGR00329">
    <property type="entry name" value="gcp_kae1"/>
    <property type="match status" value="1"/>
</dbReference>
<dbReference type="CDD" id="cd24134">
    <property type="entry name" value="ASKHA_NBD_OSGEPL1_QRI7_euk"/>
    <property type="match status" value="1"/>
</dbReference>
<feature type="domain" description="Gcp-like" evidence="8">
    <location>
        <begin position="68"/>
        <end position="371"/>
    </location>
</feature>
<dbReference type="InterPro" id="IPR000905">
    <property type="entry name" value="Gcp-like_dom"/>
</dbReference>
<comment type="caution">
    <text evidence="9">The sequence shown here is derived from an EMBL/GenBank/DDBJ whole genome shotgun (WGS) entry which is preliminary data.</text>
</comment>
<comment type="catalytic activity">
    <reaction evidence="6 7">
        <text>L-threonylcarbamoyladenylate + adenosine(37) in tRNA = N(6)-L-threonylcarbamoyladenosine(37) in tRNA + AMP + H(+)</text>
        <dbReference type="Rhea" id="RHEA:37059"/>
        <dbReference type="Rhea" id="RHEA-COMP:10162"/>
        <dbReference type="Rhea" id="RHEA-COMP:10163"/>
        <dbReference type="ChEBI" id="CHEBI:15378"/>
        <dbReference type="ChEBI" id="CHEBI:73682"/>
        <dbReference type="ChEBI" id="CHEBI:74411"/>
        <dbReference type="ChEBI" id="CHEBI:74418"/>
        <dbReference type="ChEBI" id="CHEBI:456215"/>
        <dbReference type="EC" id="2.3.1.234"/>
    </reaction>
</comment>
<keyword evidence="10" id="KW-1185">Reference proteome</keyword>
<dbReference type="Proteomes" id="UP000789508">
    <property type="component" value="Unassembled WGS sequence"/>
</dbReference>
<evidence type="ECO:0000259" key="8">
    <source>
        <dbReference type="Pfam" id="PF00814"/>
    </source>
</evidence>
<protein>
    <recommendedName>
        <fullName evidence="1">N(6)-L-threonylcarbamoyladenine synthase</fullName>
        <ecNumber evidence="1">2.3.1.234</ecNumber>
    </recommendedName>
</protein>
<dbReference type="EC" id="2.3.1.234" evidence="1"/>
<comment type="similarity">
    <text evidence="7">Belongs to the KAE1 / TsaD family.</text>
</comment>
<evidence type="ECO:0000256" key="3">
    <source>
        <dbReference type="ARBA" id="ARBA00022694"/>
    </source>
</evidence>
<evidence type="ECO:0000313" key="10">
    <source>
        <dbReference type="Proteomes" id="UP000789508"/>
    </source>
</evidence>
<evidence type="ECO:0000256" key="1">
    <source>
        <dbReference type="ARBA" id="ARBA00012156"/>
    </source>
</evidence>
<dbReference type="GO" id="GO:0005739">
    <property type="term" value="C:mitochondrion"/>
    <property type="evidence" value="ECO:0007669"/>
    <property type="project" value="UniProtKB-SubCell"/>
</dbReference>
<dbReference type="InterPro" id="IPR017860">
    <property type="entry name" value="Peptidase_M22_CS"/>
</dbReference>
<dbReference type="NCBIfam" id="TIGR03723">
    <property type="entry name" value="T6A_TsaD_YgjD"/>
    <property type="match status" value="1"/>
</dbReference>
<evidence type="ECO:0000256" key="5">
    <source>
        <dbReference type="ARBA" id="ARBA00023315"/>
    </source>
</evidence>